<comment type="function">
    <text evidence="8">Catalyzes the aldol cleavage of 4-hydroxy-4-methyl-2-oxoglutarate (HMG) into 2 molecules of pyruvate. Also contains a secondary oxaloacetate (OAA) decarboxylase activity due to the common pyruvate enolate transition state formed following C-C bond cleavage in the retro-aldol and decarboxylation reactions.</text>
</comment>
<comment type="catalytic activity">
    <reaction evidence="12">
        <text>oxaloacetate + H(+) = pyruvate + CO2</text>
        <dbReference type="Rhea" id="RHEA:15641"/>
        <dbReference type="ChEBI" id="CHEBI:15361"/>
        <dbReference type="ChEBI" id="CHEBI:15378"/>
        <dbReference type="ChEBI" id="CHEBI:16452"/>
        <dbReference type="ChEBI" id="CHEBI:16526"/>
        <dbReference type="EC" id="4.1.1.112"/>
    </reaction>
</comment>
<gene>
    <name evidence="13" type="ORF">KKP3000_002709</name>
</gene>
<dbReference type="EC" id="4.1.1.112" evidence="6"/>
<evidence type="ECO:0000256" key="1">
    <source>
        <dbReference type="ARBA" id="ARBA00001342"/>
    </source>
</evidence>
<dbReference type="PANTHER" id="PTHR33254">
    <property type="entry name" value="4-HYDROXY-4-METHYL-2-OXOGLUTARATE ALDOLASE 3-RELATED"/>
    <property type="match status" value="1"/>
</dbReference>
<evidence type="ECO:0000256" key="11">
    <source>
        <dbReference type="ARBA" id="ARBA00032305"/>
    </source>
</evidence>
<comment type="caution">
    <text evidence="13">The sequence shown here is derived from an EMBL/GenBank/DDBJ whole genome shotgun (WGS) entry which is preliminary data.</text>
</comment>
<keyword evidence="14" id="KW-1185">Reference proteome</keyword>
<evidence type="ECO:0000256" key="5">
    <source>
        <dbReference type="ARBA" id="ARBA00012213"/>
    </source>
</evidence>
<organism evidence="13 14">
    <name type="scientific">Alicyclobacillus fastidiosus</name>
    <dbReference type="NCBI Taxonomy" id="392011"/>
    <lineage>
        <taxon>Bacteria</taxon>
        <taxon>Bacillati</taxon>
        <taxon>Bacillota</taxon>
        <taxon>Bacilli</taxon>
        <taxon>Bacillales</taxon>
        <taxon>Alicyclobacillaceae</taxon>
        <taxon>Alicyclobacillus</taxon>
    </lineage>
</organism>
<protein>
    <recommendedName>
        <fullName evidence="7">Putative 4-hydroxy-4-methyl-2-oxoglutarate aldolase</fullName>
        <ecNumber evidence="6">4.1.1.112</ecNumber>
        <ecNumber evidence="5">4.1.3.17</ecNumber>
    </recommendedName>
    <alternativeName>
        <fullName evidence="11">Oxaloacetate decarboxylase</fullName>
    </alternativeName>
    <alternativeName>
        <fullName evidence="9">Regulator of ribonuclease activity homolog</fullName>
    </alternativeName>
    <alternativeName>
        <fullName evidence="10">RraA-like protein</fullName>
    </alternativeName>
</protein>
<name>A0ABV5ACT3_9BACL</name>
<comment type="subunit">
    <text evidence="4">Homotrimer.</text>
</comment>
<comment type="cofactor">
    <cofactor evidence="2">
        <name>a divalent metal cation</name>
        <dbReference type="ChEBI" id="CHEBI:60240"/>
    </cofactor>
</comment>
<dbReference type="InterPro" id="IPR036704">
    <property type="entry name" value="RraA/RraA-like_sf"/>
</dbReference>
<dbReference type="EMBL" id="JBDXSU010000003">
    <property type="protein sequence ID" value="MFB5189437.1"/>
    <property type="molecule type" value="Genomic_DNA"/>
</dbReference>
<evidence type="ECO:0000256" key="9">
    <source>
        <dbReference type="ARBA" id="ARBA00029596"/>
    </source>
</evidence>
<evidence type="ECO:0000256" key="3">
    <source>
        <dbReference type="ARBA" id="ARBA00008621"/>
    </source>
</evidence>
<evidence type="ECO:0000256" key="8">
    <source>
        <dbReference type="ARBA" id="ARBA00025046"/>
    </source>
</evidence>
<evidence type="ECO:0000256" key="7">
    <source>
        <dbReference type="ARBA" id="ARBA00016549"/>
    </source>
</evidence>
<evidence type="ECO:0000313" key="13">
    <source>
        <dbReference type="EMBL" id="MFB5189437.1"/>
    </source>
</evidence>
<accession>A0ABV5ACT3</accession>
<dbReference type="EC" id="4.1.3.17" evidence="5"/>
<dbReference type="Gene3D" id="3.50.30.40">
    <property type="entry name" value="Ribonuclease E inhibitor RraA/RraA-like"/>
    <property type="match status" value="1"/>
</dbReference>
<evidence type="ECO:0000313" key="14">
    <source>
        <dbReference type="Proteomes" id="UP001579974"/>
    </source>
</evidence>
<dbReference type="CDD" id="cd16841">
    <property type="entry name" value="RraA_family"/>
    <property type="match status" value="1"/>
</dbReference>
<comment type="similarity">
    <text evidence="3">Belongs to the class II aldolase/RraA-like family.</text>
</comment>
<dbReference type="InterPro" id="IPR005493">
    <property type="entry name" value="RraA/RraA-like"/>
</dbReference>
<proteinExistence type="inferred from homology"/>
<evidence type="ECO:0000256" key="12">
    <source>
        <dbReference type="ARBA" id="ARBA00047973"/>
    </source>
</evidence>
<evidence type="ECO:0000256" key="10">
    <source>
        <dbReference type="ARBA" id="ARBA00030169"/>
    </source>
</evidence>
<dbReference type="Pfam" id="PF03737">
    <property type="entry name" value="RraA-like"/>
    <property type="match status" value="1"/>
</dbReference>
<evidence type="ECO:0000256" key="2">
    <source>
        <dbReference type="ARBA" id="ARBA00001968"/>
    </source>
</evidence>
<sequence>MQTLNSDTDVLKALSTLPSSTVHEAAGRIGNLPSKIKPVSKTMKLCGFAMTVLSPPGDNLWLHRAIYQANPGDVLVVDVGTAYEYGYWGEIMTTAAIERGIGGLVINGCVRDLDRLVELDFPIFARGICINGTGKDDMAQSAVNSPARIGDVIVFPGDLVLGDSDGVVVIPRKQVSSVAELAKAREEKELKVIPEIRNGKSTLEIYNL</sequence>
<dbReference type="PANTHER" id="PTHR33254:SF4">
    <property type="entry name" value="4-HYDROXY-4-METHYL-2-OXOGLUTARATE ALDOLASE 3-RELATED"/>
    <property type="match status" value="1"/>
</dbReference>
<reference evidence="13 14" key="1">
    <citation type="journal article" date="2024" name="Int. J. Mol. Sci.">
        <title>Exploration of Alicyclobacillus spp. Genome in Search of Antibiotic Resistance.</title>
        <authorList>
            <person name="Bucka-Kolendo J."/>
            <person name="Kiousi D.E."/>
            <person name="Dekowska A."/>
            <person name="Mikolajczuk-Szczyrba A."/>
            <person name="Karadedos D.M."/>
            <person name="Michael P."/>
            <person name="Galanis A."/>
            <person name="Sokolowska B."/>
        </authorList>
    </citation>
    <scope>NUCLEOTIDE SEQUENCE [LARGE SCALE GENOMIC DNA]</scope>
    <source>
        <strain evidence="13 14">KKP 3000</strain>
    </source>
</reference>
<dbReference type="RefSeq" id="WP_275475496.1">
    <property type="nucleotide sequence ID" value="NZ_CP162940.1"/>
</dbReference>
<evidence type="ECO:0000256" key="6">
    <source>
        <dbReference type="ARBA" id="ARBA00012947"/>
    </source>
</evidence>
<dbReference type="SUPFAM" id="SSF89562">
    <property type="entry name" value="RraA-like"/>
    <property type="match status" value="1"/>
</dbReference>
<dbReference type="Proteomes" id="UP001579974">
    <property type="component" value="Unassembled WGS sequence"/>
</dbReference>
<comment type="catalytic activity">
    <reaction evidence="1">
        <text>4-hydroxy-4-methyl-2-oxoglutarate = 2 pyruvate</text>
        <dbReference type="Rhea" id="RHEA:22748"/>
        <dbReference type="ChEBI" id="CHEBI:15361"/>
        <dbReference type="ChEBI" id="CHEBI:58276"/>
        <dbReference type="EC" id="4.1.3.17"/>
    </reaction>
</comment>
<evidence type="ECO:0000256" key="4">
    <source>
        <dbReference type="ARBA" id="ARBA00011233"/>
    </source>
</evidence>
<dbReference type="NCBIfam" id="NF006731">
    <property type="entry name" value="PRK09262.1"/>
    <property type="match status" value="1"/>
</dbReference>